<evidence type="ECO:0000313" key="3">
    <source>
        <dbReference type="Proteomes" id="UP000193380"/>
    </source>
</evidence>
<dbReference type="AlphaFoldDB" id="A0A060Y5R6"/>
<gene>
    <name evidence="2" type="ORF">GSONMT00043030001</name>
</gene>
<evidence type="ECO:0000256" key="1">
    <source>
        <dbReference type="SAM" id="MobiDB-lite"/>
    </source>
</evidence>
<organism evidence="2 3">
    <name type="scientific">Oncorhynchus mykiss</name>
    <name type="common">Rainbow trout</name>
    <name type="synonym">Salmo gairdneri</name>
    <dbReference type="NCBI Taxonomy" id="8022"/>
    <lineage>
        <taxon>Eukaryota</taxon>
        <taxon>Metazoa</taxon>
        <taxon>Chordata</taxon>
        <taxon>Craniata</taxon>
        <taxon>Vertebrata</taxon>
        <taxon>Euteleostomi</taxon>
        <taxon>Actinopterygii</taxon>
        <taxon>Neopterygii</taxon>
        <taxon>Teleostei</taxon>
        <taxon>Protacanthopterygii</taxon>
        <taxon>Salmoniformes</taxon>
        <taxon>Salmonidae</taxon>
        <taxon>Salmoninae</taxon>
        <taxon>Oncorhynchus</taxon>
    </lineage>
</organism>
<protein>
    <submittedName>
        <fullName evidence="2">Uncharacterized protein</fullName>
    </submittedName>
</protein>
<sequence length="99" mass="10947">MSRRKQAKPRSVKAVEEGESSEFAGNWDSSSVQTGIRFVIRKCAACQAAVRSATQIRFYMSHSRSTARLPTESESLISIPHGPECSALRERGMREGDMA</sequence>
<proteinExistence type="predicted"/>
<name>A0A060Y5R6_ONCMY</name>
<feature type="compositionally biased region" description="Basic residues" evidence="1">
    <location>
        <begin position="1"/>
        <end position="11"/>
    </location>
</feature>
<evidence type="ECO:0000313" key="2">
    <source>
        <dbReference type="EMBL" id="CDQ87096.1"/>
    </source>
</evidence>
<reference evidence="2" key="1">
    <citation type="journal article" date="2014" name="Nat. Commun.">
        <title>The rainbow trout genome provides novel insights into evolution after whole-genome duplication in vertebrates.</title>
        <authorList>
            <person name="Berthelot C."/>
            <person name="Brunet F."/>
            <person name="Chalopin D."/>
            <person name="Juanchich A."/>
            <person name="Bernard M."/>
            <person name="Noel B."/>
            <person name="Bento P."/>
            <person name="Da Silva C."/>
            <person name="Labadie K."/>
            <person name="Alberti A."/>
            <person name="Aury J.M."/>
            <person name="Louis A."/>
            <person name="Dehais P."/>
            <person name="Bardou P."/>
            <person name="Montfort J."/>
            <person name="Klopp C."/>
            <person name="Cabau C."/>
            <person name="Gaspin C."/>
            <person name="Thorgaard G.H."/>
            <person name="Boussaha M."/>
            <person name="Quillet E."/>
            <person name="Guyomard R."/>
            <person name="Galiana D."/>
            <person name="Bobe J."/>
            <person name="Volff J.N."/>
            <person name="Genet C."/>
            <person name="Wincker P."/>
            <person name="Jaillon O."/>
            <person name="Roest Crollius H."/>
            <person name="Guiguen Y."/>
        </authorList>
    </citation>
    <scope>NUCLEOTIDE SEQUENCE [LARGE SCALE GENOMIC DNA]</scope>
</reference>
<dbReference type="STRING" id="8022.A0A060Y5R6"/>
<dbReference type="PaxDb" id="8022-A0A060Y5R6"/>
<accession>A0A060Y5R6</accession>
<reference evidence="2" key="2">
    <citation type="submission" date="2014-03" db="EMBL/GenBank/DDBJ databases">
        <authorList>
            <person name="Genoscope - CEA"/>
        </authorList>
    </citation>
    <scope>NUCLEOTIDE SEQUENCE</scope>
</reference>
<feature type="region of interest" description="Disordered" evidence="1">
    <location>
        <begin position="1"/>
        <end position="28"/>
    </location>
</feature>
<dbReference type="EMBL" id="FR907668">
    <property type="protein sequence ID" value="CDQ87096.1"/>
    <property type="molecule type" value="Genomic_DNA"/>
</dbReference>
<dbReference type="Proteomes" id="UP000193380">
    <property type="component" value="Unassembled WGS sequence"/>
</dbReference>